<feature type="domain" description="SLH" evidence="3">
    <location>
        <begin position="1160"/>
        <end position="1223"/>
    </location>
</feature>
<evidence type="ECO:0000313" key="4">
    <source>
        <dbReference type="EMBL" id="ALP93831.1"/>
    </source>
</evidence>
<reference evidence="4 5" key="1">
    <citation type="journal article" date="2015" name="Nat. Commun.">
        <title>Production of butyrate from lysine and the Amadori product fructoselysine by a human gut commensal.</title>
        <authorList>
            <person name="Bui T.P."/>
            <person name="Ritari J."/>
            <person name="Boeren S."/>
            <person name="de Waard P."/>
            <person name="Plugge C.M."/>
            <person name="de Vos W.M."/>
        </authorList>
    </citation>
    <scope>NUCLEOTIDE SEQUENCE [LARGE SCALE GENOMIC DNA]</scope>
    <source>
        <strain evidence="4 5">AF211</strain>
    </source>
</reference>
<dbReference type="InterPro" id="IPR001119">
    <property type="entry name" value="SLH_dom"/>
</dbReference>
<keyword evidence="1" id="KW-0677">Repeat</keyword>
<feature type="domain" description="SLH" evidence="3">
    <location>
        <begin position="1224"/>
        <end position="1280"/>
    </location>
</feature>
<organism evidence="4 5">
    <name type="scientific">Intestinimonas butyriciproducens</name>
    <dbReference type="NCBI Taxonomy" id="1297617"/>
    <lineage>
        <taxon>Bacteria</taxon>
        <taxon>Bacillati</taxon>
        <taxon>Bacillota</taxon>
        <taxon>Clostridia</taxon>
        <taxon>Eubacteriales</taxon>
        <taxon>Intestinimonas</taxon>
    </lineage>
</organism>
<dbReference type="InterPro" id="IPR003343">
    <property type="entry name" value="Big_2"/>
</dbReference>
<feature type="signal peptide" evidence="2">
    <location>
        <begin position="1"/>
        <end position="25"/>
    </location>
</feature>
<keyword evidence="5" id="KW-1185">Reference proteome</keyword>
<evidence type="ECO:0000259" key="3">
    <source>
        <dbReference type="PROSITE" id="PS51272"/>
    </source>
</evidence>
<dbReference type="STRING" id="1297617.IB211_01438c"/>
<dbReference type="PATRIC" id="fig|1297617.4.peg.1471"/>
<evidence type="ECO:0000256" key="2">
    <source>
        <dbReference type="SAM" id="SignalP"/>
    </source>
</evidence>
<feature type="chain" id="PRO_5006606329" description="SLH domain-containing protein" evidence="2">
    <location>
        <begin position="26"/>
        <end position="1336"/>
    </location>
</feature>
<gene>
    <name evidence="4" type="ORF">IB211_01438c</name>
</gene>
<dbReference type="Pfam" id="PF02368">
    <property type="entry name" value="Big_2"/>
    <property type="match status" value="1"/>
</dbReference>
<dbReference type="Pfam" id="PF18998">
    <property type="entry name" value="Flg_new_2"/>
    <property type="match status" value="1"/>
</dbReference>
<dbReference type="SMART" id="SM00635">
    <property type="entry name" value="BID_2"/>
    <property type="match status" value="1"/>
</dbReference>
<dbReference type="EMBL" id="CP011307">
    <property type="protein sequence ID" value="ALP93831.1"/>
    <property type="molecule type" value="Genomic_DNA"/>
</dbReference>
<dbReference type="InterPro" id="IPR008964">
    <property type="entry name" value="Invasin/intimin_cell_adhesion"/>
</dbReference>
<dbReference type="KEGG" id="ibu:IB211_01438c"/>
<dbReference type="InterPro" id="IPR044060">
    <property type="entry name" value="Bacterial_rp_domain"/>
</dbReference>
<sequence>MRTRILAGLLSLCLLAGWLPTAALADEAEGVPPSGVTCNQEETCQAAEHLEGCPRYAVPAEDVPDDAVGPEQPEPLSEEDAVAQVGSVYYATLQDAFDDAADGECVTLTRDITDMATSDIATVAAGKTLTLDMSGKRITVASDFVGRPIVNEGTLTVTGNGTIDASASEEGGYGAINNKGTLTIEDGTYRGAKYASGSGIRNTGSDAVLTVQGGTFDTATCAIFNEGTATINGGDFSNTSCSTCAANDGHSGVWSYTIRNYSQDSCMVINDGYFKGTQGAVSASIGYLEVNGGTFETVVCDNNHTSSVFYALYAAGEAGTVQCIIHDGTFKTAGNYTAVLIGNDNTNGDGGINADACSYIYGGTFLAPEGVSAVKVSPNTANSSVLYGGSYSMLGETDALPYVAAECRTVEATEGGVSYVVQARTEEDTDAVAKVGDKVYASLQTAIDAAEGGTAVLLKDTAESITVSGDRTVTLDLGGNTLTNTAGSHTITVVLGGRLTLEDSAGNGKVDNISHAKAALFNNGTAVLNGGEYTRSAENGQSAENNGGNSYYNLVNHGVMTIGEGVSVSQSGQYSSMVENGYQNYGTEYKEGVNAAAPTLTITGGLFDGGLNTIKNDDGGVLDISGGTFKNVTQYALMNWNEASISGGTFTSDTYAVVNCGSSASTNDVGKLTITGGTFAGTAGSVAKAAGADDPVISGGTFSSDVSAYVITGSTAEKVQDESGMWHIVPAANSVAAIGSLGYETLKDAIDAAQQGDTILLLKDVSDAVGISVPSGKAFTIDFDGHIYTLTGPGAGSTNTETNGFQLLKDSTLVFQNGTIAIAENANNIKRIIQNYADLTLENMTIEAKNQVDGEDYTLSFNNGAIVFKGNTSVVTSSDEVIAFDICQYASYPGVTVTFDEDYTGTITGKILYDSTRTEDTLTIHGQGTFGGIIADERAAETAKSAISVSGGTFGSALLPEYCAEGFAPTQNSDGTYSVAKPTIALDSTASVHKGYTTSLAATLDPANAEVTMVWTSSNESIATVDGSGVVTGVAEGAAEITVQISLSGVVLDSAVCTVTVTASSSSGGSGGGSSTYAVSVESTSNGTVSVSPRNASRGDTVTVTVKPDSGYELDALAVTDKNGGTVELTKKSDTQYTFTMPGSKVSVTASFIETLLPDETPSFTDVSSSDYYYDAVAWAVGEGITTGTSAATFSPDVSCTRAQMVTFLWRAAGSPAPVRSDTPFLDVRSDAYYFDAVLWAVEQGVTTGTSATTFSPEVTVTRSQTVTLLYRFAGSPTVGSSIPFTDVEAGAYYASAVQWAVEQGITTGTSATTFQPLADCTRAQIVTFLYRCLAG</sequence>
<dbReference type="Pfam" id="PF00395">
    <property type="entry name" value="SLH"/>
    <property type="match status" value="3"/>
</dbReference>
<name>A0A0S2W3V6_9FIRM</name>
<dbReference type="eggNOG" id="COG1404">
    <property type="taxonomic scope" value="Bacteria"/>
</dbReference>
<reference evidence="5" key="2">
    <citation type="submission" date="2015-04" db="EMBL/GenBank/DDBJ databases">
        <title>A butyrogenic pathway from the amino acid lysine in a human gut commensal.</title>
        <authorList>
            <person name="de Vos W.M."/>
            <person name="Bui N.T.P."/>
            <person name="Plugge C.M."/>
            <person name="Ritari J."/>
        </authorList>
    </citation>
    <scope>NUCLEOTIDE SEQUENCE [LARGE SCALE GENOMIC DNA]</scope>
    <source>
        <strain evidence="5">AF211</strain>
    </source>
</reference>
<accession>A0A0S2W3V6</accession>
<keyword evidence="2" id="KW-0732">Signal</keyword>
<dbReference type="RefSeq" id="WP_058117588.1">
    <property type="nucleotide sequence ID" value="NZ_CALICV010000034.1"/>
</dbReference>
<feature type="domain" description="SLH" evidence="3">
    <location>
        <begin position="1281"/>
        <end position="1336"/>
    </location>
</feature>
<proteinExistence type="predicted"/>
<evidence type="ECO:0000313" key="5">
    <source>
        <dbReference type="Proteomes" id="UP000064844"/>
    </source>
</evidence>
<dbReference type="Gene3D" id="2.60.40.1080">
    <property type="match status" value="1"/>
</dbReference>
<protein>
    <recommendedName>
        <fullName evidence="3">SLH domain-containing protein</fullName>
    </recommendedName>
</protein>
<dbReference type="PROSITE" id="PS51272">
    <property type="entry name" value="SLH"/>
    <property type="match status" value="3"/>
</dbReference>
<evidence type="ECO:0000256" key="1">
    <source>
        <dbReference type="ARBA" id="ARBA00022737"/>
    </source>
</evidence>
<dbReference type="Proteomes" id="UP000064844">
    <property type="component" value="Chromosome"/>
</dbReference>
<dbReference type="SUPFAM" id="SSF49373">
    <property type="entry name" value="Invasin/intimin cell-adhesion fragments"/>
    <property type="match status" value="1"/>
</dbReference>